<organism evidence="1 2">
    <name type="scientific">Marinomonas spartinae</name>
    <dbReference type="NCBI Taxonomy" id="1792290"/>
    <lineage>
        <taxon>Bacteria</taxon>
        <taxon>Pseudomonadati</taxon>
        <taxon>Pseudomonadota</taxon>
        <taxon>Gammaproteobacteria</taxon>
        <taxon>Oceanospirillales</taxon>
        <taxon>Oceanospirillaceae</taxon>
        <taxon>Marinomonas</taxon>
    </lineage>
</organism>
<gene>
    <name evidence="1" type="ORF">MSP8886_01229</name>
</gene>
<dbReference type="STRING" id="1792290.MSP8886_01229"/>
<name>A0A1A8T893_9GAMM</name>
<evidence type="ECO:0000313" key="2">
    <source>
        <dbReference type="Proteomes" id="UP000092544"/>
    </source>
</evidence>
<protein>
    <recommendedName>
        <fullName evidence="3">Lipoprotein</fullName>
    </recommendedName>
</protein>
<dbReference type="RefSeq" id="WP_067013762.1">
    <property type="nucleotide sequence ID" value="NZ_FLOB01000002.1"/>
</dbReference>
<accession>A0A1A8T893</accession>
<dbReference type="EMBL" id="FLOB01000002">
    <property type="protein sequence ID" value="SBS28570.1"/>
    <property type="molecule type" value="Genomic_DNA"/>
</dbReference>
<dbReference type="AlphaFoldDB" id="A0A1A8T893"/>
<evidence type="ECO:0000313" key="1">
    <source>
        <dbReference type="EMBL" id="SBS28570.1"/>
    </source>
</evidence>
<proteinExistence type="predicted"/>
<sequence length="76" mass="8418">MTNNALKSGVLILAITLLAGCDLFDSDMDKLSDDTLRAKWKECQGIKDISRLKATACSNYEKQCKKRQKAGTLACY</sequence>
<keyword evidence="2" id="KW-1185">Reference proteome</keyword>
<evidence type="ECO:0008006" key="3">
    <source>
        <dbReference type="Google" id="ProtNLM"/>
    </source>
</evidence>
<dbReference type="PROSITE" id="PS51257">
    <property type="entry name" value="PROKAR_LIPOPROTEIN"/>
    <property type="match status" value="1"/>
</dbReference>
<dbReference type="Proteomes" id="UP000092544">
    <property type="component" value="Unassembled WGS sequence"/>
</dbReference>
<reference evidence="1 2" key="1">
    <citation type="submission" date="2016-06" db="EMBL/GenBank/DDBJ databases">
        <authorList>
            <person name="Kjaerup R.B."/>
            <person name="Dalgaard T.S."/>
            <person name="Juul-Madsen H.R."/>
        </authorList>
    </citation>
    <scope>NUCLEOTIDE SEQUENCE [LARGE SCALE GENOMIC DNA]</scope>
    <source>
        <strain evidence="1 2">CECT 8886</strain>
    </source>
</reference>